<feature type="domain" description="Cytidyltransferase-like" evidence="1">
    <location>
        <begin position="31"/>
        <end position="52"/>
    </location>
</feature>
<name>X1J0F3_9ZZZZ</name>
<gene>
    <name evidence="2" type="ORF">S03H2_47903</name>
</gene>
<dbReference type="EMBL" id="BARU01030157">
    <property type="protein sequence ID" value="GAH74950.1"/>
    <property type="molecule type" value="Genomic_DNA"/>
</dbReference>
<sequence length="54" mass="6129">MIVSIIISNSENIPIIEYPIHCKSKIMSYIVYVGSFDPFHLGHLEAAMMGLEYI</sequence>
<proteinExistence type="predicted"/>
<accession>X1J0F3</accession>
<protein>
    <recommendedName>
        <fullName evidence="1">Cytidyltransferase-like domain-containing protein</fullName>
    </recommendedName>
</protein>
<dbReference type="InterPro" id="IPR014729">
    <property type="entry name" value="Rossmann-like_a/b/a_fold"/>
</dbReference>
<dbReference type="AlphaFoldDB" id="X1J0F3"/>
<organism evidence="2">
    <name type="scientific">marine sediment metagenome</name>
    <dbReference type="NCBI Taxonomy" id="412755"/>
    <lineage>
        <taxon>unclassified sequences</taxon>
        <taxon>metagenomes</taxon>
        <taxon>ecological metagenomes</taxon>
    </lineage>
</organism>
<dbReference type="SUPFAM" id="SSF52374">
    <property type="entry name" value="Nucleotidylyl transferase"/>
    <property type="match status" value="1"/>
</dbReference>
<evidence type="ECO:0000259" key="1">
    <source>
        <dbReference type="Pfam" id="PF01467"/>
    </source>
</evidence>
<dbReference type="Pfam" id="PF01467">
    <property type="entry name" value="CTP_transf_like"/>
    <property type="match status" value="1"/>
</dbReference>
<dbReference type="Gene3D" id="3.40.50.620">
    <property type="entry name" value="HUPs"/>
    <property type="match status" value="1"/>
</dbReference>
<comment type="caution">
    <text evidence="2">The sequence shown here is derived from an EMBL/GenBank/DDBJ whole genome shotgun (WGS) entry which is preliminary data.</text>
</comment>
<reference evidence="2" key="1">
    <citation type="journal article" date="2014" name="Front. Microbiol.">
        <title>High frequency of phylogenetically diverse reductive dehalogenase-homologous genes in deep subseafloor sedimentary metagenomes.</title>
        <authorList>
            <person name="Kawai M."/>
            <person name="Futagami T."/>
            <person name="Toyoda A."/>
            <person name="Takaki Y."/>
            <person name="Nishi S."/>
            <person name="Hori S."/>
            <person name="Arai W."/>
            <person name="Tsubouchi T."/>
            <person name="Morono Y."/>
            <person name="Uchiyama I."/>
            <person name="Ito T."/>
            <person name="Fujiyama A."/>
            <person name="Inagaki F."/>
            <person name="Takami H."/>
        </authorList>
    </citation>
    <scope>NUCLEOTIDE SEQUENCE</scope>
    <source>
        <strain evidence="2">Expedition CK06-06</strain>
    </source>
</reference>
<evidence type="ECO:0000313" key="2">
    <source>
        <dbReference type="EMBL" id="GAH74950.1"/>
    </source>
</evidence>
<dbReference type="InterPro" id="IPR004821">
    <property type="entry name" value="Cyt_trans-like"/>
</dbReference>
<dbReference type="GO" id="GO:0003824">
    <property type="term" value="F:catalytic activity"/>
    <property type="evidence" value="ECO:0007669"/>
    <property type="project" value="InterPro"/>
</dbReference>